<proteinExistence type="predicted"/>
<keyword evidence="3" id="KW-0647">Proteasome</keyword>
<organism evidence="5 6">
    <name type="scientific">Saguinus oedipus</name>
    <name type="common">Cotton-top tamarin</name>
    <name type="synonym">Oedipomidas oedipus</name>
    <dbReference type="NCBI Taxonomy" id="9490"/>
    <lineage>
        <taxon>Eukaryota</taxon>
        <taxon>Metazoa</taxon>
        <taxon>Chordata</taxon>
        <taxon>Craniata</taxon>
        <taxon>Vertebrata</taxon>
        <taxon>Euteleostomi</taxon>
        <taxon>Mammalia</taxon>
        <taxon>Eutheria</taxon>
        <taxon>Euarchontoglires</taxon>
        <taxon>Primates</taxon>
        <taxon>Haplorrhini</taxon>
        <taxon>Platyrrhini</taxon>
        <taxon>Cebidae</taxon>
        <taxon>Callitrichinae</taxon>
        <taxon>Saguinus</taxon>
    </lineage>
</organism>
<dbReference type="EMBL" id="JASSZA010000007">
    <property type="protein sequence ID" value="KAK2106443.1"/>
    <property type="molecule type" value="Genomic_DNA"/>
</dbReference>
<reference evidence="5 6" key="1">
    <citation type="submission" date="2023-05" db="EMBL/GenBank/DDBJ databases">
        <title>B98-5 Cell Line De Novo Hybrid Assembly: An Optical Mapping Approach.</title>
        <authorList>
            <person name="Kananen K."/>
            <person name="Auerbach J.A."/>
            <person name="Kautto E."/>
            <person name="Blachly J.S."/>
        </authorList>
    </citation>
    <scope>NUCLEOTIDE SEQUENCE [LARGE SCALE GENOMIC DNA]</scope>
    <source>
        <strain evidence="5">B95-8</strain>
        <tissue evidence="5">Cell line</tissue>
    </source>
</reference>
<dbReference type="Gene3D" id="3.60.20.10">
    <property type="entry name" value="Glutamine Phosphoribosylpyrophosphate, subunit 1, domain 1"/>
    <property type="match status" value="2"/>
</dbReference>
<evidence type="ECO:0000256" key="3">
    <source>
        <dbReference type="ARBA" id="ARBA00022942"/>
    </source>
</evidence>
<evidence type="ECO:0000313" key="6">
    <source>
        <dbReference type="Proteomes" id="UP001266305"/>
    </source>
</evidence>
<evidence type="ECO:0000256" key="2">
    <source>
        <dbReference type="ARBA" id="ARBA00022490"/>
    </source>
</evidence>
<dbReference type="PANTHER" id="PTHR32194">
    <property type="entry name" value="METALLOPROTEASE TLDD"/>
    <property type="match status" value="1"/>
</dbReference>
<evidence type="ECO:0000313" key="5">
    <source>
        <dbReference type="EMBL" id="KAK2106443.1"/>
    </source>
</evidence>
<evidence type="ECO:0000256" key="4">
    <source>
        <dbReference type="ARBA" id="ARBA00049625"/>
    </source>
</evidence>
<sequence>MPACPAEESKTLRKQGNKYCKMILYDKRNHDKMFKMSEKILLLCVGEAGDTVQFAEYIQKNVQLYKMRNGCDFEFKRYELSPTAAANFTRRNLADCLRSRPNCLCAQLLLIITAQRANIHSRELIGTHQYEGLGLMYKDKNVVLLQMAVPWSKWQPLTLLPHSLGILTELAYFCCPSLALSDSQYCPSHYRSGSRSGGRGSMWPISSNTTISLMTLEWSYASHTAKHSKVQHIEKEIAPFSKAPHSQQCRPIQLELNPKNTKSVAWHSQNCLLFSTIRNDREHLCFACATPYHVNLLLAGYDEHEGPALYYMDYLAALAKAPFAAHGYGAFLTLSILDRYYTPSYKSEPTLALGPEEVSFDEDLKLNQKLLRVGFNVSTLSTWSLCSLSAISRERAVELLRKCLEELQKRFILNLPTFSVRIIDKNGIHDLDNISFPKQGS</sequence>
<comment type="function">
    <text evidence="4">Non-catalytic component of the 20S core proteasome complex involved in the proteolytic degradation of most intracellular proteins. This complex plays numerous essential roles within the cell by associating with different regulatory particles. Associated with two 19S regulatory particles, forms the 26S proteasome and thus participates in the ATP-dependent degradation of ubiquitinated proteins. The 26S proteasome plays a key role in the maintenance of protein homeostasis by removing misfolded or damaged proteins that could impair cellular functions, and by removing proteins whose functions are no longer required. Associated with the PA200 or PA28, the 20S proteasome mediates ubiquitin-independent protein degradation. This type of proteolysis is required in several pathways including spermatogenesis (20S-PA200 complex) or generation of a subset of MHC class I-presented antigenic peptides (20S-PA28 complex).</text>
</comment>
<gene>
    <name evidence="5" type="ORF">P7K49_015957</name>
</gene>
<evidence type="ECO:0000256" key="1">
    <source>
        <dbReference type="ARBA" id="ARBA00004123"/>
    </source>
</evidence>
<keyword evidence="6" id="KW-1185">Reference proteome</keyword>
<dbReference type="Pfam" id="PF00227">
    <property type="entry name" value="Proteasome"/>
    <property type="match status" value="2"/>
</dbReference>
<keyword evidence="2" id="KW-0963">Cytoplasm</keyword>
<dbReference type="InterPro" id="IPR029055">
    <property type="entry name" value="Ntn_hydrolases_N"/>
</dbReference>
<dbReference type="SUPFAM" id="SSF56235">
    <property type="entry name" value="N-terminal nucleophile aminohydrolases (Ntn hydrolases)"/>
    <property type="match status" value="2"/>
</dbReference>
<comment type="subcellular location">
    <subcellularLocation>
        <location evidence="1">Nucleus</location>
    </subcellularLocation>
</comment>
<dbReference type="InterPro" id="IPR023333">
    <property type="entry name" value="Proteasome_suB-type"/>
</dbReference>
<dbReference type="PANTHER" id="PTHR32194:SF2">
    <property type="entry name" value="PROTEASOME SUBUNIT BETA TYPE-1"/>
    <property type="match status" value="1"/>
</dbReference>
<dbReference type="InterPro" id="IPR001353">
    <property type="entry name" value="Proteasome_sua/b"/>
</dbReference>
<evidence type="ECO:0008006" key="7">
    <source>
        <dbReference type="Google" id="ProtNLM"/>
    </source>
</evidence>
<dbReference type="Proteomes" id="UP001266305">
    <property type="component" value="Unassembled WGS sequence"/>
</dbReference>
<protein>
    <recommendedName>
        <fullName evidence="7">Proteasome subunit beta type-2</fullName>
    </recommendedName>
</protein>
<comment type="caution">
    <text evidence="5">The sequence shown here is derived from an EMBL/GenBank/DDBJ whole genome shotgun (WGS) entry which is preliminary data.</text>
</comment>
<accession>A0ABQ9VAP4</accession>
<name>A0ABQ9VAP4_SAGOE</name>